<keyword evidence="3" id="KW-1185">Reference proteome</keyword>
<organism evidence="2 3">
    <name type="scientific">Rubroshorea leprosula</name>
    <dbReference type="NCBI Taxonomy" id="152421"/>
    <lineage>
        <taxon>Eukaryota</taxon>
        <taxon>Viridiplantae</taxon>
        <taxon>Streptophyta</taxon>
        <taxon>Embryophyta</taxon>
        <taxon>Tracheophyta</taxon>
        <taxon>Spermatophyta</taxon>
        <taxon>Magnoliopsida</taxon>
        <taxon>eudicotyledons</taxon>
        <taxon>Gunneridae</taxon>
        <taxon>Pentapetalae</taxon>
        <taxon>rosids</taxon>
        <taxon>malvids</taxon>
        <taxon>Malvales</taxon>
        <taxon>Dipterocarpaceae</taxon>
        <taxon>Rubroshorea</taxon>
    </lineage>
</organism>
<name>A0AAV5INA5_9ROSI</name>
<dbReference type="EMBL" id="BPVZ01000017">
    <property type="protein sequence ID" value="GKV01384.1"/>
    <property type="molecule type" value="Genomic_DNA"/>
</dbReference>
<protein>
    <submittedName>
        <fullName evidence="2">Uncharacterized protein</fullName>
    </submittedName>
</protein>
<reference evidence="2 3" key="1">
    <citation type="journal article" date="2021" name="Commun. Biol.">
        <title>The genome of Shorea leprosula (Dipterocarpaceae) highlights the ecological relevance of drought in aseasonal tropical rainforests.</title>
        <authorList>
            <person name="Ng K.K.S."/>
            <person name="Kobayashi M.J."/>
            <person name="Fawcett J.A."/>
            <person name="Hatakeyama M."/>
            <person name="Paape T."/>
            <person name="Ng C.H."/>
            <person name="Ang C.C."/>
            <person name="Tnah L.H."/>
            <person name="Lee C.T."/>
            <person name="Nishiyama T."/>
            <person name="Sese J."/>
            <person name="O'Brien M.J."/>
            <person name="Copetti D."/>
            <person name="Mohd Noor M.I."/>
            <person name="Ong R.C."/>
            <person name="Putra M."/>
            <person name="Sireger I.Z."/>
            <person name="Indrioko S."/>
            <person name="Kosugi Y."/>
            <person name="Izuno A."/>
            <person name="Isagi Y."/>
            <person name="Lee S.L."/>
            <person name="Shimizu K.K."/>
        </authorList>
    </citation>
    <scope>NUCLEOTIDE SEQUENCE [LARGE SCALE GENOMIC DNA]</scope>
    <source>
        <strain evidence="2">214</strain>
    </source>
</reference>
<evidence type="ECO:0000313" key="3">
    <source>
        <dbReference type="Proteomes" id="UP001054252"/>
    </source>
</evidence>
<sequence length="176" mass="20059">MQKEDAEKNVVSLTSELDKLLDEVATLKKAAKLAHQKRKVCNENLSKRDGQIAKMGKKVEELQQDVELRIHNSMEIHIYEFVKSSTFSNIVDLYCLPTMVLAFSNCRKKVKAQHLEVDITNITLGPQEEGLGENDESLIADFQPEVTLKWDGDENGRVVFLSSFNYEFVPIDKEEV</sequence>
<evidence type="ECO:0000313" key="2">
    <source>
        <dbReference type="EMBL" id="GKV01384.1"/>
    </source>
</evidence>
<evidence type="ECO:0000256" key="1">
    <source>
        <dbReference type="SAM" id="Coils"/>
    </source>
</evidence>
<accession>A0AAV5INA5</accession>
<keyword evidence="1" id="KW-0175">Coiled coil</keyword>
<comment type="caution">
    <text evidence="2">The sequence shown here is derived from an EMBL/GenBank/DDBJ whole genome shotgun (WGS) entry which is preliminary data.</text>
</comment>
<gene>
    <name evidence="2" type="ORF">SLEP1_g13941</name>
</gene>
<dbReference type="Proteomes" id="UP001054252">
    <property type="component" value="Unassembled WGS sequence"/>
</dbReference>
<proteinExistence type="predicted"/>
<dbReference type="AlphaFoldDB" id="A0AAV5INA5"/>
<feature type="coiled-coil region" evidence="1">
    <location>
        <begin position="3"/>
        <end position="37"/>
    </location>
</feature>